<dbReference type="EMBL" id="BMOD01000001">
    <property type="protein sequence ID" value="GGJ21123.1"/>
    <property type="molecule type" value="Genomic_DNA"/>
</dbReference>
<evidence type="ECO:0008006" key="3">
    <source>
        <dbReference type="Google" id="ProtNLM"/>
    </source>
</evidence>
<name>A0ABQ2CVR6_9DEIO</name>
<protein>
    <recommendedName>
        <fullName evidence="3">Proteinase inhibitor I42 chagasin domain-containing protein</fullName>
    </recommendedName>
</protein>
<comment type="caution">
    <text evidence="1">The sequence shown here is derived from an EMBL/GenBank/DDBJ whole genome shotgun (WGS) entry which is preliminary data.</text>
</comment>
<evidence type="ECO:0000313" key="2">
    <source>
        <dbReference type="Proteomes" id="UP000632222"/>
    </source>
</evidence>
<organism evidence="1 2">
    <name type="scientific">Deinococcus roseus</name>
    <dbReference type="NCBI Taxonomy" id="392414"/>
    <lineage>
        <taxon>Bacteria</taxon>
        <taxon>Thermotogati</taxon>
        <taxon>Deinococcota</taxon>
        <taxon>Deinococci</taxon>
        <taxon>Deinococcales</taxon>
        <taxon>Deinococcaceae</taxon>
        <taxon>Deinococcus</taxon>
    </lineage>
</organism>
<keyword evidence="2" id="KW-1185">Reference proteome</keyword>
<proteinExistence type="predicted"/>
<evidence type="ECO:0000313" key="1">
    <source>
        <dbReference type="EMBL" id="GGJ21123.1"/>
    </source>
</evidence>
<accession>A0ABQ2CVR6</accession>
<gene>
    <name evidence="1" type="ORF">GCM10008938_04170</name>
</gene>
<sequence length="121" mass="13569">MPQATPPLQIYVQEQISKNSSVAQTITFELPDGFSMTIPLGNIKGWQKITEPSRCTNPEQKITVTFTPNENHSKVGYGFKCGDMIKNATVVFFAQKTKKEVLFGERSYLTPAMKKAVEIPR</sequence>
<dbReference type="Proteomes" id="UP000632222">
    <property type="component" value="Unassembled WGS sequence"/>
</dbReference>
<reference evidence="2" key="1">
    <citation type="journal article" date="2019" name="Int. J. Syst. Evol. Microbiol.">
        <title>The Global Catalogue of Microorganisms (GCM) 10K type strain sequencing project: providing services to taxonomists for standard genome sequencing and annotation.</title>
        <authorList>
            <consortium name="The Broad Institute Genomics Platform"/>
            <consortium name="The Broad Institute Genome Sequencing Center for Infectious Disease"/>
            <person name="Wu L."/>
            <person name="Ma J."/>
        </authorList>
    </citation>
    <scope>NUCLEOTIDE SEQUENCE [LARGE SCALE GENOMIC DNA]</scope>
    <source>
        <strain evidence="2">JCM 14370</strain>
    </source>
</reference>